<sequence length="166" mass="18413">MSQAVNMGLHRDRRVSESRPRHTSGGRLQGGRIAPADEHEFPGLGYARCRVGLPEELAEKIVHYGRSNTASTVAPEQRTLRSDLLFCWRPLKAPGAIESSQLWRPDRDGDMMGSWPDQGVSPAPNTHSFVREAHRMFLSTFAQLNASSHFMPPSSITPHSLLLSCP</sequence>
<evidence type="ECO:0000313" key="2">
    <source>
        <dbReference type="EMBL" id="KAF2658306.1"/>
    </source>
</evidence>
<keyword evidence="3" id="KW-1185">Reference proteome</keyword>
<evidence type="ECO:0000313" key="3">
    <source>
        <dbReference type="Proteomes" id="UP000799324"/>
    </source>
</evidence>
<evidence type="ECO:0000256" key="1">
    <source>
        <dbReference type="SAM" id="MobiDB-lite"/>
    </source>
</evidence>
<dbReference type="EMBL" id="MU004316">
    <property type="protein sequence ID" value="KAF2658306.1"/>
    <property type="molecule type" value="Genomic_DNA"/>
</dbReference>
<feature type="region of interest" description="Disordered" evidence="1">
    <location>
        <begin position="1"/>
        <end position="36"/>
    </location>
</feature>
<name>A0A6A6TFU6_9PLEO</name>
<dbReference type="Proteomes" id="UP000799324">
    <property type="component" value="Unassembled WGS sequence"/>
</dbReference>
<protein>
    <submittedName>
        <fullName evidence="2">Uncharacterized protein</fullName>
    </submittedName>
</protein>
<organism evidence="2 3">
    <name type="scientific">Lophiostoma macrostomum CBS 122681</name>
    <dbReference type="NCBI Taxonomy" id="1314788"/>
    <lineage>
        <taxon>Eukaryota</taxon>
        <taxon>Fungi</taxon>
        <taxon>Dikarya</taxon>
        <taxon>Ascomycota</taxon>
        <taxon>Pezizomycotina</taxon>
        <taxon>Dothideomycetes</taxon>
        <taxon>Pleosporomycetidae</taxon>
        <taxon>Pleosporales</taxon>
        <taxon>Lophiostomataceae</taxon>
        <taxon>Lophiostoma</taxon>
    </lineage>
</organism>
<dbReference type="AlphaFoldDB" id="A0A6A6TFU6"/>
<accession>A0A6A6TFU6</accession>
<gene>
    <name evidence="2" type="ORF">K491DRAFT_276016</name>
</gene>
<proteinExistence type="predicted"/>
<reference evidence="2" key="1">
    <citation type="journal article" date="2020" name="Stud. Mycol.">
        <title>101 Dothideomycetes genomes: a test case for predicting lifestyles and emergence of pathogens.</title>
        <authorList>
            <person name="Haridas S."/>
            <person name="Albert R."/>
            <person name="Binder M."/>
            <person name="Bloem J."/>
            <person name="Labutti K."/>
            <person name="Salamov A."/>
            <person name="Andreopoulos B."/>
            <person name="Baker S."/>
            <person name="Barry K."/>
            <person name="Bills G."/>
            <person name="Bluhm B."/>
            <person name="Cannon C."/>
            <person name="Castanera R."/>
            <person name="Culley D."/>
            <person name="Daum C."/>
            <person name="Ezra D."/>
            <person name="Gonzalez J."/>
            <person name="Henrissat B."/>
            <person name="Kuo A."/>
            <person name="Liang C."/>
            <person name="Lipzen A."/>
            <person name="Lutzoni F."/>
            <person name="Magnuson J."/>
            <person name="Mondo S."/>
            <person name="Nolan M."/>
            <person name="Ohm R."/>
            <person name="Pangilinan J."/>
            <person name="Park H.-J."/>
            <person name="Ramirez L."/>
            <person name="Alfaro M."/>
            <person name="Sun H."/>
            <person name="Tritt A."/>
            <person name="Yoshinaga Y."/>
            <person name="Zwiers L.-H."/>
            <person name="Turgeon B."/>
            <person name="Goodwin S."/>
            <person name="Spatafora J."/>
            <person name="Crous P."/>
            <person name="Grigoriev I."/>
        </authorList>
    </citation>
    <scope>NUCLEOTIDE SEQUENCE</scope>
    <source>
        <strain evidence="2">CBS 122681</strain>
    </source>
</reference>